<organism evidence="2 3">
    <name type="scientific">Hwanghaeella grinnelliae</name>
    <dbReference type="NCBI Taxonomy" id="2500179"/>
    <lineage>
        <taxon>Bacteria</taxon>
        <taxon>Pseudomonadati</taxon>
        <taxon>Pseudomonadota</taxon>
        <taxon>Alphaproteobacteria</taxon>
        <taxon>Rhodospirillales</taxon>
        <taxon>Rhodospirillaceae</taxon>
        <taxon>Hwanghaeella</taxon>
    </lineage>
</organism>
<dbReference type="PANTHER" id="PTHR42815">
    <property type="entry name" value="FAD-BINDING, PUTATIVE (AFU_ORTHOLOGUE AFUA_6G07600)-RELATED"/>
    <property type="match status" value="1"/>
</dbReference>
<dbReference type="AlphaFoldDB" id="A0A3S2WQX1"/>
<accession>A0A3S2WQX1</accession>
<gene>
    <name evidence="2" type="ORF">EOI86_19475</name>
</gene>
<proteinExistence type="predicted"/>
<evidence type="ECO:0000259" key="1">
    <source>
        <dbReference type="Pfam" id="PF01243"/>
    </source>
</evidence>
<dbReference type="InterPro" id="IPR012349">
    <property type="entry name" value="Split_barrel_FMN-bd"/>
</dbReference>
<comment type="caution">
    <text evidence="2">The sequence shown here is derived from an EMBL/GenBank/DDBJ whole genome shotgun (WGS) entry which is preliminary data.</text>
</comment>
<evidence type="ECO:0000313" key="3">
    <source>
        <dbReference type="Proteomes" id="UP000287447"/>
    </source>
</evidence>
<dbReference type="Proteomes" id="UP000287447">
    <property type="component" value="Unassembled WGS sequence"/>
</dbReference>
<name>A0A3S2WQX1_9PROT</name>
<dbReference type="SUPFAM" id="SSF50475">
    <property type="entry name" value="FMN-binding split barrel"/>
    <property type="match status" value="1"/>
</dbReference>
<dbReference type="OrthoDB" id="9790331at2"/>
<sequence>MENEQGWSNRIDGNVKAFVESRTSFYMATANGEGQPYIQHRGGPEGFLQVLDPRTLAFADYAGNRQYISTGNLTENDKVFLFLMDYQNRQRIKIWGTAKVIEDDRDLLDRLMPDGYRARPERAFVIRVEAWDANCPQHIPVMYPEAQVVEAIGVLQERIKGLEAELAAIRGDVPEG</sequence>
<feature type="domain" description="Pyridoxamine 5'-phosphate oxidase N-terminal" evidence="1">
    <location>
        <begin position="12"/>
        <end position="134"/>
    </location>
</feature>
<dbReference type="Gene3D" id="2.30.110.10">
    <property type="entry name" value="Electron Transport, Fmn-binding Protein, Chain A"/>
    <property type="match status" value="1"/>
</dbReference>
<dbReference type="PANTHER" id="PTHR42815:SF2">
    <property type="entry name" value="FAD-BINDING, PUTATIVE (AFU_ORTHOLOGUE AFUA_6G07600)-RELATED"/>
    <property type="match status" value="1"/>
</dbReference>
<dbReference type="InterPro" id="IPR011576">
    <property type="entry name" value="Pyridox_Oxase_N"/>
</dbReference>
<reference evidence="3" key="1">
    <citation type="submission" date="2019-01" db="EMBL/GenBank/DDBJ databases">
        <title>Gri0909 isolated from a small marine red alga.</title>
        <authorList>
            <person name="Kim J."/>
            <person name="Jeong S.E."/>
            <person name="Jeon C.O."/>
        </authorList>
    </citation>
    <scope>NUCLEOTIDE SEQUENCE [LARGE SCALE GENOMIC DNA]</scope>
    <source>
        <strain evidence="3">Gri0909</strain>
    </source>
</reference>
<keyword evidence="3" id="KW-1185">Reference proteome</keyword>
<protein>
    <submittedName>
        <fullName evidence="2">Pyridoxamine 5'-phosphate oxidase</fullName>
    </submittedName>
</protein>
<dbReference type="Pfam" id="PF01243">
    <property type="entry name" value="PNPOx_N"/>
    <property type="match status" value="1"/>
</dbReference>
<dbReference type="EMBL" id="SADE01000003">
    <property type="protein sequence ID" value="RVU35283.1"/>
    <property type="molecule type" value="Genomic_DNA"/>
</dbReference>
<evidence type="ECO:0000313" key="2">
    <source>
        <dbReference type="EMBL" id="RVU35283.1"/>
    </source>
</evidence>